<reference evidence="3" key="2">
    <citation type="submission" date="2015-01" db="EMBL/GenBank/DDBJ databases">
        <title>Evolutionary Origins and Diversification of the Mycorrhizal Mutualists.</title>
        <authorList>
            <consortium name="DOE Joint Genome Institute"/>
            <consortium name="Mycorrhizal Genomics Consortium"/>
            <person name="Kohler A."/>
            <person name="Kuo A."/>
            <person name="Nagy L.G."/>
            <person name="Floudas D."/>
            <person name="Copeland A."/>
            <person name="Barry K.W."/>
            <person name="Cichocki N."/>
            <person name="Veneault-Fourrey C."/>
            <person name="LaButti K."/>
            <person name="Lindquist E.A."/>
            <person name="Lipzen A."/>
            <person name="Lundell T."/>
            <person name="Morin E."/>
            <person name="Murat C."/>
            <person name="Riley R."/>
            <person name="Ohm R."/>
            <person name="Sun H."/>
            <person name="Tunlid A."/>
            <person name="Henrissat B."/>
            <person name="Grigoriev I.V."/>
            <person name="Hibbett D.S."/>
            <person name="Martin F."/>
        </authorList>
    </citation>
    <scope>NUCLEOTIDE SEQUENCE [LARGE SCALE GENOMIC DNA]</scope>
    <source>
        <strain evidence="3">Zn</strain>
    </source>
</reference>
<keyword evidence="3" id="KW-1185">Reference proteome</keyword>
<protein>
    <recommendedName>
        <fullName evidence="4">CmcJ-like methyltransferase</fullName>
    </recommendedName>
</protein>
<dbReference type="OrthoDB" id="412788at2759"/>
<evidence type="ECO:0000313" key="3">
    <source>
        <dbReference type="Proteomes" id="UP000054321"/>
    </source>
</evidence>
<evidence type="ECO:0000313" key="2">
    <source>
        <dbReference type="EMBL" id="KIM96968.1"/>
    </source>
</evidence>
<dbReference type="EMBL" id="KN832883">
    <property type="protein sequence ID" value="KIM96968.1"/>
    <property type="molecule type" value="Genomic_DNA"/>
</dbReference>
<dbReference type="NCBIfam" id="NF041278">
    <property type="entry name" value="CmcJ_NvfI_EfuI"/>
    <property type="match status" value="1"/>
</dbReference>
<dbReference type="HOGENOM" id="CLU_042688_2_0_1"/>
<dbReference type="GO" id="GO:0016491">
    <property type="term" value="F:oxidoreductase activity"/>
    <property type="evidence" value="ECO:0007669"/>
    <property type="project" value="InterPro"/>
</dbReference>
<dbReference type="PANTHER" id="PTHR34598">
    <property type="entry name" value="BLL6449 PROTEIN"/>
    <property type="match status" value="1"/>
</dbReference>
<dbReference type="Proteomes" id="UP000054321">
    <property type="component" value="Unassembled WGS sequence"/>
</dbReference>
<dbReference type="InterPro" id="IPR044053">
    <property type="entry name" value="AsaB-like"/>
</dbReference>
<dbReference type="PANTHER" id="PTHR34598:SF3">
    <property type="entry name" value="OXIDOREDUCTASE AN1597"/>
    <property type="match status" value="1"/>
</dbReference>
<organism evidence="2 3">
    <name type="scientific">Oidiodendron maius (strain Zn)</name>
    <dbReference type="NCBI Taxonomy" id="913774"/>
    <lineage>
        <taxon>Eukaryota</taxon>
        <taxon>Fungi</taxon>
        <taxon>Dikarya</taxon>
        <taxon>Ascomycota</taxon>
        <taxon>Pezizomycotina</taxon>
        <taxon>Leotiomycetes</taxon>
        <taxon>Leotiomycetes incertae sedis</taxon>
        <taxon>Myxotrichaceae</taxon>
        <taxon>Oidiodendron</taxon>
    </lineage>
</organism>
<dbReference type="InParanoid" id="A0A0C3CDE2"/>
<name>A0A0C3CDE2_OIDMZ</name>
<dbReference type="STRING" id="913774.A0A0C3CDE2"/>
<proteinExistence type="inferred from homology"/>
<dbReference type="AlphaFoldDB" id="A0A0C3CDE2"/>
<evidence type="ECO:0000256" key="1">
    <source>
        <dbReference type="ARBA" id="ARBA00023604"/>
    </source>
</evidence>
<comment type="similarity">
    <text evidence="1">Belongs to the asaB hydroxylase/desaturase family.</text>
</comment>
<evidence type="ECO:0008006" key="4">
    <source>
        <dbReference type="Google" id="ProtNLM"/>
    </source>
</evidence>
<gene>
    <name evidence="2" type="ORF">OIDMADRAFT_44429</name>
</gene>
<accession>A0A0C3CDE2</accession>
<reference evidence="2 3" key="1">
    <citation type="submission" date="2014-04" db="EMBL/GenBank/DDBJ databases">
        <authorList>
            <consortium name="DOE Joint Genome Institute"/>
            <person name="Kuo A."/>
            <person name="Martino E."/>
            <person name="Perotto S."/>
            <person name="Kohler A."/>
            <person name="Nagy L.G."/>
            <person name="Floudas D."/>
            <person name="Copeland A."/>
            <person name="Barry K.W."/>
            <person name="Cichocki N."/>
            <person name="Veneault-Fourrey C."/>
            <person name="LaButti K."/>
            <person name="Lindquist E.A."/>
            <person name="Lipzen A."/>
            <person name="Lundell T."/>
            <person name="Morin E."/>
            <person name="Murat C."/>
            <person name="Sun H."/>
            <person name="Tunlid A."/>
            <person name="Henrissat B."/>
            <person name="Grigoriev I.V."/>
            <person name="Hibbett D.S."/>
            <person name="Martin F."/>
            <person name="Nordberg H.P."/>
            <person name="Cantor M.N."/>
            <person name="Hua S.X."/>
        </authorList>
    </citation>
    <scope>NUCLEOTIDE SEQUENCE [LARGE SCALE GENOMIC DNA]</scope>
    <source>
        <strain evidence="2 3">Zn</strain>
    </source>
</reference>
<sequence>MTKDLTTSFHFLCRDDLWKHEKPYSLKFIPKADFPKNNGQRAQKDGIIVEDIRGRESEFSFEKNGFAIMRLGESHMTYSDFDNSDIINAIYLKQIALGLQELLGARRVQIFDCLLRKSHQTFPIATGETYKYQQPANIVHMDATPEETRSQVQICNKDDAETLLSSRYQYVNVWKPLVGPVTHWPLAVCDRNSVDPGRDLERHDAVFERRVVETWEVYHSEGQKFYYLSDQTTDEALVMLQADSHTGPGLFNIHHTLYYALRITNGEGIRESVEVRALVFY</sequence>